<dbReference type="InterPro" id="IPR026371">
    <property type="entry name" value="PGF_CTERM"/>
</dbReference>
<sequence>MITLAGVVVTSATPDALGAFNQTYSVNGTALDSCVTCHTEDALTPYGMDVLASGLNFTSIEDSDSDSDGFTNMEEIAALTSPGDANDYPETVADAEVQETVEETTSETTSDNQSPGFGIILAIAGIVSVVYLKRQG</sequence>
<feature type="transmembrane region" description="Helical" evidence="2">
    <location>
        <begin position="114"/>
        <end position="132"/>
    </location>
</feature>
<dbReference type="EMBL" id="CP133594">
    <property type="protein sequence ID" value="WMW21570.1"/>
    <property type="molecule type" value="Genomic_DNA"/>
</dbReference>
<keyword evidence="2" id="KW-0812">Transmembrane</keyword>
<evidence type="ECO:0000259" key="3">
    <source>
        <dbReference type="Pfam" id="PF18204"/>
    </source>
</evidence>
<dbReference type="GeneID" id="84230325"/>
<dbReference type="RefSeq" id="WP_309307358.1">
    <property type="nucleotide sequence ID" value="NZ_CP133594.1"/>
</dbReference>
<name>A0AA51UE76_9EURY</name>
<dbReference type="AlphaFoldDB" id="A0AA51UE76"/>
<gene>
    <name evidence="4" type="ORF">RE476_09250</name>
</gene>
<evidence type="ECO:0000313" key="4">
    <source>
        <dbReference type="EMBL" id="WMW21570.1"/>
    </source>
</evidence>
<dbReference type="Proteomes" id="UP001183006">
    <property type="component" value="Chromosome"/>
</dbReference>
<keyword evidence="5" id="KW-1185">Reference proteome</keyword>
<protein>
    <submittedName>
        <fullName evidence="4">PGF-CTERM sorting domain-containing protein</fullName>
    </submittedName>
</protein>
<feature type="domain" description="PGF-CTERM archaeal protein-sorting signal" evidence="3">
    <location>
        <begin position="115"/>
        <end position="135"/>
    </location>
</feature>
<keyword evidence="2" id="KW-1133">Transmembrane helix</keyword>
<proteinExistence type="predicted"/>
<keyword evidence="1" id="KW-0732">Signal</keyword>
<keyword evidence="2" id="KW-0472">Membrane</keyword>
<reference evidence="4" key="1">
    <citation type="submission" date="2023-08" db="EMBL/GenBank/DDBJ databases">
        <title>Methanolobus mangrovi sp. nov. and Methanolobus sediminis sp. nov, two novel methylotrophic methanogens isolated from mangrove sediments in China.</title>
        <authorList>
            <person name="Zhou J."/>
        </authorList>
    </citation>
    <scope>NUCLEOTIDE SEQUENCE</scope>
    <source>
        <strain evidence="4">FTZ2</strain>
    </source>
</reference>
<dbReference type="KEGG" id="mmav:RE476_09250"/>
<evidence type="ECO:0000256" key="2">
    <source>
        <dbReference type="SAM" id="Phobius"/>
    </source>
</evidence>
<evidence type="ECO:0000256" key="1">
    <source>
        <dbReference type="ARBA" id="ARBA00022729"/>
    </source>
</evidence>
<organism evidence="4 5">
    <name type="scientific">Methanolobus mangrovi</name>
    <dbReference type="NCBI Taxonomy" id="3072977"/>
    <lineage>
        <taxon>Archaea</taxon>
        <taxon>Methanobacteriati</taxon>
        <taxon>Methanobacteriota</taxon>
        <taxon>Stenosarchaea group</taxon>
        <taxon>Methanomicrobia</taxon>
        <taxon>Methanosarcinales</taxon>
        <taxon>Methanosarcinaceae</taxon>
        <taxon>Methanolobus</taxon>
    </lineage>
</organism>
<accession>A0AA51UE76</accession>
<dbReference type="Pfam" id="PF18204">
    <property type="entry name" value="PGF-CTERM"/>
    <property type="match status" value="1"/>
</dbReference>
<evidence type="ECO:0000313" key="5">
    <source>
        <dbReference type="Proteomes" id="UP001183006"/>
    </source>
</evidence>